<dbReference type="RefSeq" id="WP_034586580.1">
    <property type="nucleotide sequence ID" value="NZ_AP025204.1"/>
</dbReference>
<dbReference type="EMBL" id="UGHZ01000001">
    <property type="protein sequence ID" value="STP09245.1"/>
    <property type="molecule type" value="Genomic_DNA"/>
</dbReference>
<dbReference type="EMBL" id="UGHX01000001">
    <property type="protein sequence ID" value="STP10705.1"/>
    <property type="molecule type" value="Genomic_DNA"/>
</dbReference>
<dbReference type="Proteomes" id="UP000255335">
    <property type="component" value="Unassembled WGS sequence"/>
</dbReference>
<dbReference type="AlphaFoldDB" id="A0A377JTZ8"/>
<dbReference type="PANTHER" id="PTHR30469:SF15">
    <property type="entry name" value="HLYD FAMILY OF SECRETION PROTEINS"/>
    <property type="match status" value="1"/>
</dbReference>
<dbReference type="Gene3D" id="2.40.30.170">
    <property type="match status" value="1"/>
</dbReference>
<reference evidence="5 6" key="1">
    <citation type="submission" date="2018-06" db="EMBL/GenBank/DDBJ databases">
        <authorList>
            <consortium name="Pathogen Informatics"/>
            <person name="Doyle S."/>
        </authorList>
    </citation>
    <scope>NUCLEOTIDE SEQUENCE [LARGE SCALE GENOMIC DNA]</scope>
    <source>
        <strain evidence="4 5">NCTC12219</strain>
        <strain evidence="3 6">NCTC12221</strain>
    </source>
</reference>
<sequence length="232" mass="26123">MRKILLVGLMLLSHMYAGEDVYAIFNAEAIKDANLNLATSGIVSNILVDVGSEVKKGDLLLTLFNQDIESQARSTEQQYIFAKRQYERYQRSGGAVDRNTLDRYKSEYKKLEADYSYQMAMLSKTQLKAPFDGVIASKEIELGDGVSANSTKLFRLITKDVKLVLEFDFKYISKVKVGDRFDFRIDGRKEDLHTTISKIYPTASTSTRKVKAEAIVQGVIPGTFGDGYIRTK</sequence>
<dbReference type="Pfam" id="PF25973">
    <property type="entry name" value="BSH_CzcB"/>
    <property type="match status" value="1"/>
</dbReference>
<name>A0A377JTZ8_9HELI</name>
<dbReference type="InterPro" id="IPR058647">
    <property type="entry name" value="BSH_CzcB-like"/>
</dbReference>
<feature type="domain" description="CzcB-like barrel-sandwich hybrid" evidence="2">
    <location>
        <begin position="38"/>
        <end position="151"/>
    </location>
</feature>
<evidence type="ECO:0000313" key="3">
    <source>
        <dbReference type="EMBL" id="STP09245.1"/>
    </source>
</evidence>
<organism evidence="4 5">
    <name type="scientific">Helicobacter cinaedi</name>
    <dbReference type="NCBI Taxonomy" id="213"/>
    <lineage>
        <taxon>Bacteria</taxon>
        <taxon>Pseudomonadati</taxon>
        <taxon>Campylobacterota</taxon>
        <taxon>Epsilonproteobacteria</taxon>
        <taxon>Campylobacterales</taxon>
        <taxon>Helicobacteraceae</taxon>
        <taxon>Helicobacter</taxon>
    </lineage>
</organism>
<dbReference type="PANTHER" id="PTHR30469">
    <property type="entry name" value="MULTIDRUG RESISTANCE PROTEIN MDTA"/>
    <property type="match status" value="1"/>
</dbReference>
<proteinExistence type="predicted"/>
<accession>A0A377JTZ8</accession>
<gene>
    <name evidence="4" type="primary">czcB_1</name>
    <name evidence="3" type="synonym">czcB_2</name>
    <name evidence="4" type="ORF">NCTC12219_00581</name>
    <name evidence="3" type="ORF">NCTC12221_00684</name>
</gene>
<dbReference type="SUPFAM" id="SSF111369">
    <property type="entry name" value="HlyD-like secretion proteins"/>
    <property type="match status" value="1"/>
</dbReference>
<keyword evidence="1" id="KW-0175">Coiled coil</keyword>
<dbReference type="Gene3D" id="2.40.50.100">
    <property type="match status" value="1"/>
</dbReference>
<evidence type="ECO:0000259" key="2">
    <source>
        <dbReference type="Pfam" id="PF25973"/>
    </source>
</evidence>
<evidence type="ECO:0000313" key="4">
    <source>
        <dbReference type="EMBL" id="STP10705.1"/>
    </source>
</evidence>
<dbReference type="GO" id="GO:0015562">
    <property type="term" value="F:efflux transmembrane transporter activity"/>
    <property type="evidence" value="ECO:0007669"/>
    <property type="project" value="TreeGrafter"/>
</dbReference>
<protein>
    <submittedName>
        <fullName evidence="4">Membrane fusion protein of the hefABC efflux system HefB</fullName>
    </submittedName>
</protein>
<evidence type="ECO:0000256" key="1">
    <source>
        <dbReference type="SAM" id="Coils"/>
    </source>
</evidence>
<evidence type="ECO:0000313" key="6">
    <source>
        <dbReference type="Proteomes" id="UP000255335"/>
    </source>
</evidence>
<dbReference type="Proteomes" id="UP000255103">
    <property type="component" value="Unassembled WGS sequence"/>
</dbReference>
<evidence type="ECO:0000313" key="5">
    <source>
        <dbReference type="Proteomes" id="UP000255103"/>
    </source>
</evidence>
<dbReference type="GO" id="GO:1990281">
    <property type="term" value="C:efflux pump complex"/>
    <property type="evidence" value="ECO:0007669"/>
    <property type="project" value="TreeGrafter"/>
</dbReference>
<feature type="coiled-coil region" evidence="1">
    <location>
        <begin position="65"/>
        <end position="92"/>
    </location>
</feature>
<dbReference type="Gene3D" id="1.10.287.470">
    <property type="entry name" value="Helix hairpin bin"/>
    <property type="match status" value="1"/>
</dbReference>